<gene>
    <name evidence="2" type="ORF">GT347_13115</name>
</gene>
<dbReference type="Proteomes" id="UP000464787">
    <property type="component" value="Chromosome"/>
</dbReference>
<organism evidence="2 3">
    <name type="scientific">Xylophilus rhododendri</name>
    <dbReference type="NCBI Taxonomy" id="2697032"/>
    <lineage>
        <taxon>Bacteria</taxon>
        <taxon>Pseudomonadati</taxon>
        <taxon>Pseudomonadota</taxon>
        <taxon>Betaproteobacteria</taxon>
        <taxon>Burkholderiales</taxon>
        <taxon>Xylophilus</taxon>
    </lineage>
</organism>
<evidence type="ECO:0000313" key="3">
    <source>
        <dbReference type="Proteomes" id="UP000464787"/>
    </source>
</evidence>
<dbReference type="SUPFAM" id="SSF56219">
    <property type="entry name" value="DNase I-like"/>
    <property type="match status" value="1"/>
</dbReference>
<dbReference type="GO" id="GO:0006506">
    <property type="term" value="P:GPI anchor biosynthetic process"/>
    <property type="evidence" value="ECO:0007669"/>
    <property type="project" value="TreeGrafter"/>
</dbReference>
<dbReference type="EMBL" id="CP047650">
    <property type="protein sequence ID" value="QHI98846.1"/>
    <property type="molecule type" value="Genomic_DNA"/>
</dbReference>
<evidence type="ECO:0000313" key="2">
    <source>
        <dbReference type="EMBL" id="QHI98846.1"/>
    </source>
</evidence>
<sequence>MAAEQEPFTFKVLTVNIHKGFTTFNRRFMLHELRDAVRSVSADVVFLQEVLGTHAKHSDRHANFPQNPHYEFLADEIWHQFAYGRNAVYDNGHHGNALLSKFPIVHYQNHDVSIAGPERRGVLHCVLRIPGRETDVHAICVHLGLAENHRRQQLMRINDLVNNDIPKGAPVVLAGDFNDWRGRAHEILDKGCGLHEVFIQANGEAARTFPAKMPVLRLDRIYVRNADAHAPIVLPKKPWSTLSDHAPLAAELTI</sequence>
<evidence type="ECO:0000259" key="1">
    <source>
        <dbReference type="Pfam" id="PF03372"/>
    </source>
</evidence>
<reference evidence="2 3" key="1">
    <citation type="submission" date="2020-01" db="EMBL/GenBank/DDBJ databases">
        <title>Genome sequencing of strain KACC 21265.</title>
        <authorList>
            <person name="Heo J."/>
            <person name="Kim S.-J."/>
            <person name="Kim J.-S."/>
            <person name="Hong S.-B."/>
            <person name="Kwon S.-W."/>
        </authorList>
    </citation>
    <scope>NUCLEOTIDE SEQUENCE [LARGE SCALE GENOMIC DNA]</scope>
    <source>
        <strain evidence="2 3">KACC 21265</strain>
    </source>
</reference>
<dbReference type="PANTHER" id="PTHR14859:SF1">
    <property type="entry name" value="PGAP2-INTERACTING PROTEIN"/>
    <property type="match status" value="1"/>
</dbReference>
<proteinExistence type="predicted"/>
<feature type="domain" description="Endonuclease/exonuclease/phosphatase" evidence="1">
    <location>
        <begin position="14"/>
        <end position="245"/>
    </location>
</feature>
<dbReference type="GO" id="GO:0016020">
    <property type="term" value="C:membrane"/>
    <property type="evidence" value="ECO:0007669"/>
    <property type="project" value="GOC"/>
</dbReference>
<dbReference type="InterPro" id="IPR005135">
    <property type="entry name" value="Endo/exonuclease/phosphatase"/>
</dbReference>
<dbReference type="InterPro" id="IPR036691">
    <property type="entry name" value="Endo/exonu/phosph_ase_sf"/>
</dbReference>
<dbReference type="PANTHER" id="PTHR14859">
    <property type="entry name" value="CALCOFLUOR WHITE HYPERSENSITIVE PROTEIN PRECURSOR"/>
    <property type="match status" value="1"/>
</dbReference>
<dbReference type="InterPro" id="IPR051916">
    <property type="entry name" value="GPI-anchor_lipid_remodeler"/>
</dbReference>
<dbReference type="GO" id="GO:0003824">
    <property type="term" value="F:catalytic activity"/>
    <property type="evidence" value="ECO:0007669"/>
    <property type="project" value="InterPro"/>
</dbReference>
<name>A0A857J4W1_9BURK</name>
<dbReference type="AlphaFoldDB" id="A0A857J4W1"/>
<dbReference type="RefSeq" id="WP_160552410.1">
    <property type="nucleotide sequence ID" value="NZ_CP047650.1"/>
</dbReference>
<accession>A0A857J4W1</accession>
<dbReference type="Gene3D" id="3.60.10.10">
    <property type="entry name" value="Endonuclease/exonuclease/phosphatase"/>
    <property type="match status" value="1"/>
</dbReference>
<protein>
    <submittedName>
        <fullName evidence="2">EEP domain-containing protein</fullName>
    </submittedName>
</protein>
<keyword evidence="3" id="KW-1185">Reference proteome</keyword>
<dbReference type="KEGG" id="xyk:GT347_13115"/>
<dbReference type="Pfam" id="PF03372">
    <property type="entry name" value="Exo_endo_phos"/>
    <property type="match status" value="1"/>
</dbReference>